<dbReference type="PANTHER" id="PTHR45098:SF1">
    <property type="entry name" value="DNAJ DOMAIN CONTAINING PROTEIN, EXPRESSED"/>
    <property type="match status" value="1"/>
</dbReference>
<evidence type="ECO:0000313" key="3">
    <source>
        <dbReference type="EMBL" id="KAJ4849519.1"/>
    </source>
</evidence>
<dbReference type="PROSITE" id="PS00636">
    <property type="entry name" value="DNAJ_1"/>
    <property type="match status" value="1"/>
</dbReference>
<dbReference type="Gene3D" id="1.10.287.110">
    <property type="entry name" value="DnaJ domain"/>
    <property type="match status" value="2"/>
</dbReference>
<dbReference type="AlphaFoldDB" id="A0A9Q0GJ43"/>
<dbReference type="SUPFAM" id="SSF54928">
    <property type="entry name" value="RNA-binding domain, RBD"/>
    <property type="match status" value="1"/>
</dbReference>
<feature type="domain" description="J" evidence="2">
    <location>
        <begin position="33"/>
        <end position="103"/>
    </location>
</feature>
<dbReference type="InterPro" id="IPR001623">
    <property type="entry name" value="DnaJ_domain"/>
</dbReference>
<dbReference type="CDD" id="cd06257">
    <property type="entry name" value="DnaJ"/>
    <property type="match status" value="2"/>
</dbReference>
<dbReference type="InterPro" id="IPR036869">
    <property type="entry name" value="J_dom_sf"/>
</dbReference>
<comment type="caution">
    <text evidence="3">The sequence shown here is derived from an EMBL/GenBank/DDBJ whole genome shotgun (WGS) entry which is preliminary data.</text>
</comment>
<dbReference type="OrthoDB" id="1306103at2759"/>
<evidence type="ECO:0000256" key="1">
    <source>
        <dbReference type="SAM" id="Coils"/>
    </source>
</evidence>
<feature type="domain" description="J" evidence="2">
    <location>
        <begin position="224"/>
        <end position="296"/>
    </location>
</feature>
<dbReference type="InterPro" id="IPR012677">
    <property type="entry name" value="Nucleotide-bd_a/b_plait_sf"/>
</dbReference>
<dbReference type="PANTHER" id="PTHR45098">
    <property type="entry name" value="DNAJ DOMAIN CONTAINING PROTEIN, EXPRESSED"/>
    <property type="match status" value="1"/>
</dbReference>
<sequence>MAKTLFPQLPQPYSLCCSSLIPDHMTTTTSFVDHYTVLRLPSGEEGERLTEREITRAYKLKALELHPDKRPCDPNAHANFLKLRSSYDTLMDPVARKNFDDYTRVKRMTEMQNKLMNGWITKMANEVAREAVRKQEEAEAKRQAEAKKQEAEAKRRSLRKIFVVSWDKVRKDYSAEELRKFLSRFGVVEDIDIARLCRRNRRSAKVSMVVADYCLIYARFEARRLPNPLLVRQRKPIEGAKLTVGEIARAFKLKALELHPDKKPEDPNAHVDFEKLWSSFETLIDPVTRKEYDAYMRVKRLWVRPQYNSKEWMDKLVKALIPVVKSRLAAEEAEEAKRRKEEAKARRIPKRKILAVSWEEARKDYSEEELREFLSRFGEVEDIDIAGFCRNNRKTAKVSMVDADSALAGARVEARNLPNPLCFRQLKPTV</sequence>
<reference evidence="3" key="1">
    <citation type="submission" date="2022-02" db="EMBL/GenBank/DDBJ databases">
        <authorList>
            <person name="Henning P.M."/>
            <person name="McCubbin A.G."/>
            <person name="Shore J.S."/>
        </authorList>
    </citation>
    <scope>NUCLEOTIDE SEQUENCE</scope>
    <source>
        <strain evidence="3">F60SS</strain>
        <tissue evidence="3">Leaves</tissue>
    </source>
</reference>
<dbReference type="Pfam" id="PF00226">
    <property type="entry name" value="DnaJ"/>
    <property type="match status" value="2"/>
</dbReference>
<dbReference type="SMART" id="SM00271">
    <property type="entry name" value="DnaJ"/>
    <property type="match status" value="2"/>
</dbReference>
<reference evidence="3" key="2">
    <citation type="journal article" date="2023" name="Plants (Basel)">
        <title>Annotation of the Turnera subulata (Passifloraceae) Draft Genome Reveals the S-Locus Evolved after the Divergence of Turneroideae from Passifloroideae in a Stepwise Manner.</title>
        <authorList>
            <person name="Henning P.M."/>
            <person name="Roalson E.H."/>
            <person name="Mir W."/>
            <person name="McCubbin A.G."/>
            <person name="Shore J.S."/>
        </authorList>
    </citation>
    <scope>NUCLEOTIDE SEQUENCE</scope>
    <source>
        <strain evidence="3">F60SS</strain>
    </source>
</reference>
<feature type="coiled-coil region" evidence="1">
    <location>
        <begin position="124"/>
        <end position="161"/>
    </location>
</feature>
<name>A0A9Q0GJ43_9ROSI</name>
<accession>A0A9Q0GJ43</accession>
<dbReference type="InterPro" id="IPR035979">
    <property type="entry name" value="RBD_domain_sf"/>
</dbReference>
<organism evidence="3 4">
    <name type="scientific">Turnera subulata</name>
    <dbReference type="NCBI Taxonomy" id="218843"/>
    <lineage>
        <taxon>Eukaryota</taxon>
        <taxon>Viridiplantae</taxon>
        <taxon>Streptophyta</taxon>
        <taxon>Embryophyta</taxon>
        <taxon>Tracheophyta</taxon>
        <taxon>Spermatophyta</taxon>
        <taxon>Magnoliopsida</taxon>
        <taxon>eudicotyledons</taxon>
        <taxon>Gunneridae</taxon>
        <taxon>Pentapetalae</taxon>
        <taxon>rosids</taxon>
        <taxon>fabids</taxon>
        <taxon>Malpighiales</taxon>
        <taxon>Passifloraceae</taxon>
        <taxon>Turnera</taxon>
    </lineage>
</organism>
<dbReference type="Proteomes" id="UP001141552">
    <property type="component" value="Unassembled WGS sequence"/>
</dbReference>
<dbReference type="PROSITE" id="PS50076">
    <property type="entry name" value="DNAJ_2"/>
    <property type="match status" value="2"/>
</dbReference>
<dbReference type="InterPro" id="IPR018253">
    <property type="entry name" value="DnaJ_domain_CS"/>
</dbReference>
<dbReference type="Gene3D" id="3.30.70.330">
    <property type="match status" value="2"/>
</dbReference>
<dbReference type="GO" id="GO:0003676">
    <property type="term" value="F:nucleic acid binding"/>
    <property type="evidence" value="ECO:0007669"/>
    <property type="project" value="InterPro"/>
</dbReference>
<gene>
    <name evidence="3" type="ORF">Tsubulata_021101</name>
</gene>
<dbReference type="EMBL" id="JAKUCV010000579">
    <property type="protein sequence ID" value="KAJ4849519.1"/>
    <property type="molecule type" value="Genomic_DNA"/>
</dbReference>
<dbReference type="SUPFAM" id="SSF46565">
    <property type="entry name" value="Chaperone J-domain"/>
    <property type="match status" value="2"/>
</dbReference>
<keyword evidence="1" id="KW-0175">Coiled coil</keyword>
<keyword evidence="4" id="KW-1185">Reference proteome</keyword>
<evidence type="ECO:0000259" key="2">
    <source>
        <dbReference type="PROSITE" id="PS50076"/>
    </source>
</evidence>
<protein>
    <recommendedName>
        <fullName evidence="2">J domain-containing protein</fullName>
    </recommendedName>
</protein>
<evidence type="ECO:0000313" key="4">
    <source>
        <dbReference type="Proteomes" id="UP001141552"/>
    </source>
</evidence>
<proteinExistence type="predicted"/>